<comment type="cofactor">
    <cofactor evidence="1 7">
        <name>pyridoxal 5'-phosphate</name>
        <dbReference type="ChEBI" id="CHEBI:597326"/>
    </cofactor>
</comment>
<dbReference type="SUPFAM" id="SSF53383">
    <property type="entry name" value="PLP-dependent transferases"/>
    <property type="match status" value="1"/>
</dbReference>
<feature type="domain" description="Aminotransferase class V" evidence="8">
    <location>
        <begin position="29"/>
        <end position="296"/>
    </location>
</feature>
<dbReference type="GO" id="GO:0004760">
    <property type="term" value="F:L-serine-pyruvate transaminase activity"/>
    <property type="evidence" value="ECO:0007669"/>
    <property type="project" value="TreeGrafter"/>
</dbReference>
<dbReference type="PIRSF" id="PIRSF000524">
    <property type="entry name" value="SPT"/>
    <property type="match status" value="1"/>
</dbReference>
<dbReference type="GO" id="GO:0019265">
    <property type="term" value="P:glycine biosynthetic process, by transamination of glyoxylate"/>
    <property type="evidence" value="ECO:0007669"/>
    <property type="project" value="TreeGrafter"/>
</dbReference>
<protein>
    <submittedName>
        <fullName evidence="9">Aspartate aminotransferase</fullName>
    </submittedName>
</protein>
<evidence type="ECO:0000313" key="9">
    <source>
        <dbReference type="EMBL" id="SCM75392.1"/>
    </source>
</evidence>
<name>A0A212LCV2_9HYPH</name>
<dbReference type="PANTHER" id="PTHR21152">
    <property type="entry name" value="AMINOTRANSFERASE CLASS V"/>
    <property type="match status" value="1"/>
</dbReference>
<evidence type="ECO:0000256" key="3">
    <source>
        <dbReference type="ARBA" id="ARBA00022576"/>
    </source>
</evidence>
<dbReference type="AlphaFoldDB" id="A0A212LCV2"/>
<dbReference type="Gene3D" id="3.40.640.10">
    <property type="entry name" value="Type I PLP-dependent aspartate aminotransferase-like (Major domain)"/>
    <property type="match status" value="1"/>
</dbReference>
<organism evidence="9">
    <name type="scientific">uncultured Pleomorphomonas sp</name>
    <dbReference type="NCBI Taxonomy" id="442121"/>
    <lineage>
        <taxon>Bacteria</taxon>
        <taxon>Pseudomonadati</taxon>
        <taxon>Pseudomonadota</taxon>
        <taxon>Alphaproteobacteria</taxon>
        <taxon>Hyphomicrobiales</taxon>
        <taxon>Pleomorphomonadaceae</taxon>
        <taxon>Pleomorphomonas</taxon>
        <taxon>environmental samples</taxon>
    </lineage>
</organism>
<evidence type="ECO:0000256" key="4">
    <source>
        <dbReference type="ARBA" id="ARBA00022679"/>
    </source>
</evidence>
<dbReference type="InterPro" id="IPR015421">
    <property type="entry name" value="PyrdxlP-dep_Trfase_major"/>
</dbReference>
<dbReference type="PANTHER" id="PTHR21152:SF24">
    <property type="entry name" value="ALANINE--GLYOXYLATE AMINOTRANSFERASE 1"/>
    <property type="match status" value="1"/>
</dbReference>
<accession>A0A212LCV2</accession>
<dbReference type="InterPro" id="IPR015424">
    <property type="entry name" value="PyrdxlP-dep_Trfase"/>
</dbReference>
<feature type="modified residue" description="N6-(pyridoxal phosphate)lysine" evidence="7">
    <location>
        <position position="176"/>
    </location>
</feature>
<dbReference type="Gene3D" id="3.90.1150.10">
    <property type="entry name" value="Aspartate Aminotransferase, domain 1"/>
    <property type="match status" value="1"/>
</dbReference>
<keyword evidence="5 7" id="KW-0663">Pyridoxal phosphate</keyword>
<feature type="binding site" evidence="6">
    <location>
        <position position="323"/>
    </location>
    <ligand>
        <name>substrate</name>
    </ligand>
</feature>
<keyword evidence="4 9" id="KW-0808">Transferase</keyword>
<dbReference type="EMBL" id="FMJD01000006">
    <property type="protein sequence ID" value="SCM75392.1"/>
    <property type="molecule type" value="Genomic_DNA"/>
</dbReference>
<dbReference type="InterPro" id="IPR015422">
    <property type="entry name" value="PyrdxlP-dep_Trfase_small"/>
</dbReference>
<evidence type="ECO:0000256" key="1">
    <source>
        <dbReference type="ARBA" id="ARBA00001933"/>
    </source>
</evidence>
<dbReference type="RefSeq" id="WP_288195774.1">
    <property type="nucleotide sequence ID" value="NZ_LT608334.1"/>
</dbReference>
<dbReference type="Pfam" id="PF00266">
    <property type="entry name" value="Aminotran_5"/>
    <property type="match status" value="1"/>
</dbReference>
<evidence type="ECO:0000256" key="5">
    <source>
        <dbReference type="ARBA" id="ARBA00022898"/>
    </source>
</evidence>
<reference evidence="9" key="1">
    <citation type="submission" date="2016-08" db="EMBL/GenBank/DDBJ databases">
        <authorList>
            <person name="Seilhamer J.J."/>
        </authorList>
    </citation>
    <scope>NUCLEOTIDE SEQUENCE</scope>
    <source>
        <strain evidence="9">86</strain>
    </source>
</reference>
<evidence type="ECO:0000256" key="2">
    <source>
        <dbReference type="ARBA" id="ARBA00009236"/>
    </source>
</evidence>
<evidence type="ECO:0000259" key="8">
    <source>
        <dbReference type="Pfam" id="PF00266"/>
    </source>
</evidence>
<evidence type="ECO:0000256" key="6">
    <source>
        <dbReference type="PIRSR" id="PIRSR000524-1"/>
    </source>
</evidence>
<comment type="similarity">
    <text evidence="2">Belongs to the class-V pyridoxal-phosphate-dependent aminotransferase family.</text>
</comment>
<dbReference type="InterPro" id="IPR024169">
    <property type="entry name" value="SP_NH2Trfase/AEP_transaminase"/>
</dbReference>
<proteinExistence type="inferred from homology"/>
<evidence type="ECO:0000256" key="7">
    <source>
        <dbReference type="PIRSR" id="PIRSR000524-50"/>
    </source>
</evidence>
<gene>
    <name evidence="9" type="ORF">KL86PLE_20060</name>
</gene>
<dbReference type="InterPro" id="IPR000192">
    <property type="entry name" value="Aminotrans_V_dom"/>
</dbReference>
<sequence>MSDFDSDFEPARLLDPPPFPADRVAGLADRLARLIGASGDVLLVQAEAVVALEAVAASLGRPGVKAVNIVTSPYGVWFGRWLRRAGASVIEIRAEAARPVSARAVAATLDAHPDAKLLAVVHAESASGIRNPLETILGLARERGVLTVVDAVASLGGHPFAADALGADVVVAGPQKALAGPAGISAVAVDSRAWAEIDRPDAPATSTLSLVDQKRLWLDAGRGALPGTPSPLELWALAAALDRVEAEGIDRIIDRHAEAAAAARDGLQALGLTPWAGPAEASHLVTAFAAPADVDAALLLERLKAIDPEFSLGVGAGADRLIRLNHTGRRADPQVVHAMISALATALRR</sequence>
<keyword evidence="3 9" id="KW-0032">Aminotransferase</keyword>
<dbReference type="GO" id="GO:0008453">
    <property type="term" value="F:alanine-glyoxylate transaminase activity"/>
    <property type="evidence" value="ECO:0007669"/>
    <property type="project" value="TreeGrafter"/>
</dbReference>